<evidence type="ECO:0000256" key="2">
    <source>
        <dbReference type="ARBA" id="ARBA00022527"/>
    </source>
</evidence>
<dbReference type="NCBIfam" id="NF038150">
    <property type="entry name" value="lanthi_synth_IV"/>
    <property type="match status" value="1"/>
</dbReference>
<evidence type="ECO:0000256" key="6">
    <source>
        <dbReference type="ARBA" id="ARBA00022840"/>
    </source>
</evidence>
<dbReference type="EMBL" id="WEGH01000002">
    <property type="protein sequence ID" value="MQY05428.1"/>
    <property type="molecule type" value="Genomic_DNA"/>
</dbReference>
<dbReference type="InterPro" id="IPR011009">
    <property type="entry name" value="Kinase-like_dom_sf"/>
</dbReference>
<keyword evidence="5" id="KW-0418">Kinase</keyword>
<name>A0A7K0BW83_9ACTN</name>
<dbReference type="AlphaFoldDB" id="A0A7K0BW83"/>
<dbReference type="CDD" id="cd04791">
    <property type="entry name" value="LanC_SerThrkinase"/>
    <property type="match status" value="1"/>
</dbReference>
<keyword evidence="7" id="KW-0479">Metal-binding</keyword>
<dbReference type="Pfam" id="PF05147">
    <property type="entry name" value="LANC_like"/>
    <property type="match status" value="1"/>
</dbReference>
<dbReference type="PRINTS" id="PR01950">
    <property type="entry name" value="LANCSUPER"/>
</dbReference>
<organism evidence="9 10">
    <name type="scientific">Actinomadura macrotermitis</name>
    <dbReference type="NCBI Taxonomy" id="2585200"/>
    <lineage>
        <taxon>Bacteria</taxon>
        <taxon>Bacillati</taxon>
        <taxon>Actinomycetota</taxon>
        <taxon>Actinomycetes</taxon>
        <taxon>Streptosporangiales</taxon>
        <taxon>Thermomonosporaceae</taxon>
        <taxon>Actinomadura</taxon>
    </lineage>
</organism>
<keyword evidence="3" id="KW-0808">Transferase</keyword>
<sequence length="896" mass="94995">MVDFNFSIFSAPSAADTGDTTLVDVLERAAGAERWRSGRSGIWYTLAPEGVPQRAQGWKLHVSATPASAPEVLARSLEVLLAAGSAFKFAATIDHVAALNARNTSRGHSGKFITVYPESDDEAVRLAAELHRATEGLAGPRILSDRPYAQGSLVHYRYGAFVEERRITNDGFYAWTILDPDGNPVEDRRAGTYTPPSWATCPFPGNAKDVTPRPRQVMLAKRFAVREAIRHTNKGGVYRAQDTGTGESVVIKEARPHVAADRQGRDTRDRLRAELRALEKVQGLGLAPRPVELFTEGGHLFLALEMIQGVPLREWVARSIGEAGWGDHLAPALEMARRLTGLMIEAHGAGLVLRDFNPNNVMVRPDGTPVLIDLELAAVAGDPEDVPLRAGTPAFSAPEQLEGAEPDASADHYSLGATLCYVLTGAPPYFLDERPQGRSLTERLTEWLAARTRDLELPEGLVAMLTGLMADDPGLRWTPEQAREVLAPSVPATVAPAEARRPVETCDQAIAGITEHLLASMDPGSAHALWPMSCAHGAPDPCCLQHGAAGVLGALVQCMRFSADPRLPDAVDVASRWILKRLEADAHRPHGLYFGTAGAAWALLEAGLALGDDGLADDAIAVAEGLPAAVAGPDITHGTAGIGLTALHFHARTGRARFAELADAAADALAASAEERAGALVWSTPADADSKLAGKSYYGFAHGVAGVGYFLLATGRDDCRELAVRVGDDLLDVAVVTPRSAMWGAGSGDAPTAPYWCHGASGIGGFLARLGADTGNARFLDAAALAARAVSDQSWRAVLGQCHGLAGNGDFLLDMAALTGDERYRADAWRLGEIILAGRAHRGDRVVFSDEQGDVSASWGDGVSGVLAFLTRLRHGSPRLWTADAARVAAVPGRVS</sequence>
<feature type="binding site" evidence="7">
    <location>
        <position position="803"/>
    </location>
    <ligand>
        <name>Zn(2+)</name>
        <dbReference type="ChEBI" id="CHEBI:29105"/>
    </ligand>
</feature>
<keyword evidence="4" id="KW-0547">Nucleotide-binding</keyword>
<dbReference type="Proteomes" id="UP000487268">
    <property type="component" value="Unassembled WGS sequence"/>
</dbReference>
<dbReference type="SUPFAM" id="SSF56112">
    <property type="entry name" value="Protein kinase-like (PK-like)"/>
    <property type="match status" value="1"/>
</dbReference>
<dbReference type="Pfam" id="PF25816">
    <property type="entry name" value="RamC_N"/>
    <property type="match status" value="1"/>
</dbReference>
<dbReference type="OrthoDB" id="1492512at2"/>
<evidence type="ECO:0000259" key="8">
    <source>
        <dbReference type="PROSITE" id="PS50011"/>
    </source>
</evidence>
<gene>
    <name evidence="9" type="ORF">ACRB68_35030</name>
</gene>
<evidence type="ECO:0000313" key="9">
    <source>
        <dbReference type="EMBL" id="MQY05428.1"/>
    </source>
</evidence>
<protein>
    <recommendedName>
        <fullName evidence="1">non-specific serine/threonine protein kinase</fullName>
        <ecNumber evidence="1">2.7.11.1</ecNumber>
    </recommendedName>
</protein>
<proteinExistence type="predicted"/>
<dbReference type="InterPro" id="IPR058053">
    <property type="entry name" value="RamC_C"/>
</dbReference>
<keyword evidence="2" id="KW-0723">Serine/threonine-protein kinase</keyword>
<dbReference type="Pfam" id="PF00069">
    <property type="entry name" value="Pkinase"/>
    <property type="match status" value="1"/>
</dbReference>
<feature type="binding site" evidence="7">
    <location>
        <position position="802"/>
    </location>
    <ligand>
        <name>Zn(2+)</name>
        <dbReference type="ChEBI" id="CHEBI:29105"/>
    </ligand>
</feature>
<evidence type="ECO:0000256" key="4">
    <source>
        <dbReference type="ARBA" id="ARBA00022741"/>
    </source>
</evidence>
<evidence type="ECO:0000313" key="10">
    <source>
        <dbReference type="Proteomes" id="UP000487268"/>
    </source>
</evidence>
<accession>A0A7K0BW83</accession>
<reference evidence="9 10" key="1">
    <citation type="submission" date="2019-10" db="EMBL/GenBank/DDBJ databases">
        <title>Actinomadura rubteroloni sp. nov. and Actinomadura macrotermitis sp. nov., isolated from the gut of fungus growing-termite Macrotermes natalensis.</title>
        <authorList>
            <person name="Benndorf R."/>
            <person name="Martin K."/>
            <person name="Kuefner M."/>
            <person name="De Beer W."/>
            <person name="Kaster A.-K."/>
            <person name="Vollmers J."/>
            <person name="Poulsen M."/>
            <person name="Beemelmanns C."/>
        </authorList>
    </citation>
    <scope>NUCLEOTIDE SEQUENCE [LARGE SCALE GENOMIC DNA]</scope>
    <source>
        <strain evidence="9 10">RB68</strain>
    </source>
</reference>
<dbReference type="SUPFAM" id="SSF158745">
    <property type="entry name" value="LanC-like"/>
    <property type="match status" value="1"/>
</dbReference>
<feature type="domain" description="Protein kinase" evidence="8">
    <location>
        <begin position="223"/>
        <end position="490"/>
    </location>
</feature>
<feature type="binding site" evidence="7">
    <location>
        <position position="757"/>
    </location>
    <ligand>
        <name>Zn(2+)</name>
        <dbReference type="ChEBI" id="CHEBI:29105"/>
    </ligand>
</feature>
<evidence type="ECO:0000256" key="5">
    <source>
        <dbReference type="ARBA" id="ARBA00022777"/>
    </source>
</evidence>
<dbReference type="GO" id="GO:0031179">
    <property type="term" value="P:peptide modification"/>
    <property type="evidence" value="ECO:0007669"/>
    <property type="project" value="InterPro"/>
</dbReference>
<dbReference type="PANTHER" id="PTHR43289">
    <property type="entry name" value="MITOGEN-ACTIVATED PROTEIN KINASE KINASE KINASE 20-RELATED"/>
    <property type="match status" value="1"/>
</dbReference>
<comment type="caution">
    <text evidence="9">The sequence shown here is derived from an EMBL/GenBank/DDBJ whole genome shotgun (WGS) entry which is preliminary data.</text>
</comment>
<dbReference type="GO" id="GO:0004674">
    <property type="term" value="F:protein serine/threonine kinase activity"/>
    <property type="evidence" value="ECO:0007669"/>
    <property type="project" value="UniProtKB-KW"/>
</dbReference>
<dbReference type="Gene3D" id="1.10.510.10">
    <property type="entry name" value="Transferase(Phosphotransferase) domain 1"/>
    <property type="match status" value="1"/>
</dbReference>
<evidence type="ECO:0000256" key="7">
    <source>
        <dbReference type="PIRSR" id="PIRSR607822-1"/>
    </source>
</evidence>
<keyword evidence="7" id="KW-0862">Zinc</keyword>
<dbReference type="PANTHER" id="PTHR43289:SF6">
    <property type="entry name" value="SERINE_THREONINE-PROTEIN KINASE NEKL-3"/>
    <property type="match status" value="1"/>
</dbReference>
<dbReference type="InterPro" id="IPR057929">
    <property type="entry name" value="RamC_N"/>
</dbReference>
<dbReference type="InterPro" id="IPR007822">
    <property type="entry name" value="LANC-like"/>
</dbReference>
<dbReference type="GO" id="GO:0046872">
    <property type="term" value="F:metal ion binding"/>
    <property type="evidence" value="ECO:0007669"/>
    <property type="project" value="UniProtKB-KW"/>
</dbReference>
<keyword evidence="10" id="KW-1185">Reference proteome</keyword>
<evidence type="ECO:0000256" key="1">
    <source>
        <dbReference type="ARBA" id="ARBA00012513"/>
    </source>
</evidence>
<evidence type="ECO:0000256" key="3">
    <source>
        <dbReference type="ARBA" id="ARBA00022679"/>
    </source>
</evidence>
<dbReference type="PROSITE" id="PS50011">
    <property type="entry name" value="PROTEIN_KINASE_DOM"/>
    <property type="match status" value="1"/>
</dbReference>
<dbReference type="EC" id="2.7.11.1" evidence="1"/>
<dbReference type="SMART" id="SM00220">
    <property type="entry name" value="S_TKc"/>
    <property type="match status" value="1"/>
</dbReference>
<keyword evidence="6" id="KW-0067">ATP-binding</keyword>
<dbReference type="GO" id="GO:0005524">
    <property type="term" value="F:ATP binding"/>
    <property type="evidence" value="ECO:0007669"/>
    <property type="project" value="UniProtKB-KW"/>
</dbReference>
<dbReference type="SMART" id="SM01260">
    <property type="entry name" value="LANC_like"/>
    <property type="match status" value="1"/>
</dbReference>
<dbReference type="CDD" id="cd14014">
    <property type="entry name" value="STKc_PknB_like"/>
    <property type="match status" value="1"/>
</dbReference>
<dbReference type="Gene3D" id="3.30.200.20">
    <property type="entry name" value="Phosphorylase Kinase, domain 1"/>
    <property type="match status" value="1"/>
</dbReference>
<dbReference type="InterPro" id="IPR000719">
    <property type="entry name" value="Prot_kinase_dom"/>
</dbReference>
<dbReference type="Gene3D" id="1.50.10.20">
    <property type="match status" value="1"/>
</dbReference>